<proteinExistence type="predicted"/>
<feature type="region of interest" description="Disordered" evidence="1">
    <location>
        <begin position="16"/>
        <end position="106"/>
    </location>
</feature>
<gene>
    <name evidence="2" type="ORF">JTE90_011675</name>
</gene>
<protein>
    <submittedName>
        <fullName evidence="2">Uncharacterized protein</fullName>
    </submittedName>
</protein>
<reference evidence="2 3" key="1">
    <citation type="journal article" date="2022" name="Nat. Ecol. Evol.">
        <title>A masculinizing supergene underlies an exaggerated male reproductive morph in a spider.</title>
        <authorList>
            <person name="Hendrickx F."/>
            <person name="De Corte Z."/>
            <person name="Sonet G."/>
            <person name="Van Belleghem S.M."/>
            <person name="Kostlbacher S."/>
            <person name="Vangestel C."/>
        </authorList>
    </citation>
    <scope>NUCLEOTIDE SEQUENCE [LARGE SCALE GENOMIC DNA]</scope>
    <source>
        <strain evidence="2">W744_W776</strain>
    </source>
</reference>
<accession>A0AAV6USW8</accession>
<keyword evidence="3" id="KW-1185">Reference proteome</keyword>
<comment type="caution">
    <text evidence="2">The sequence shown here is derived from an EMBL/GenBank/DDBJ whole genome shotgun (WGS) entry which is preliminary data.</text>
</comment>
<sequence length="133" mass="15426">MSGVWFVCSIPTASFERKLKHPEEWKEKKGKNENSYGRAQLSSNQENRNGRSNQENNRPNGQVHVDIHNEENLRNNRGDGQDSPQIIPPTPKQERKEKKGDDDEKSLEWHLKDCLDKLDIYDAVWILSLTNLS</sequence>
<dbReference type="EMBL" id="JAFNEN010000274">
    <property type="protein sequence ID" value="KAG8187305.1"/>
    <property type="molecule type" value="Genomic_DNA"/>
</dbReference>
<dbReference type="Proteomes" id="UP000827092">
    <property type="component" value="Unassembled WGS sequence"/>
</dbReference>
<feature type="compositionally biased region" description="Basic and acidic residues" evidence="1">
    <location>
        <begin position="65"/>
        <end position="80"/>
    </location>
</feature>
<evidence type="ECO:0000256" key="1">
    <source>
        <dbReference type="SAM" id="MobiDB-lite"/>
    </source>
</evidence>
<dbReference type="EMBL" id="JAFNEN010000274">
    <property type="protein sequence ID" value="KAG8187304.1"/>
    <property type="molecule type" value="Genomic_DNA"/>
</dbReference>
<evidence type="ECO:0000313" key="2">
    <source>
        <dbReference type="EMBL" id="KAG8187304.1"/>
    </source>
</evidence>
<organism evidence="2 3">
    <name type="scientific">Oedothorax gibbosus</name>
    <dbReference type="NCBI Taxonomy" id="931172"/>
    <lineage>
        <taxon>Eukaryota</taxon>
        <taxon>Metazoa</taxon>
        <taxon>Ecdysozoa</taxon>
        <taxon>Arthropoda</taxon>
        <taxon>Chelicerata</taxon>
        <taxon>Arachnida</taxon>
        <taxon>Araneae</taxon>
        <taxon>Araneomorphae</taxon>
        <taxon>Entelegynae</taxon>
        <taxon>Araneoidea</taxon>
        <taxon>Linyphiidae</taxon>
        <taxon>Erigoninae</taxon>
        <taxon>Oedothorax</taxon>
    </lineage>
</organism>
<feature type="compositionally biased region" description="Basic and acidic residues" evidence="1">
    <location>
        <begin position="16"/>
        <end position="32"/>
    </location>
</feature>
<feature type="compositionally biased region" description="Polar residues" evidence="1">
    <location>
        <begin position="35"/>
        <end position="60"/>
    </location>
</feature>
<evidence type="ECO:0000313" key="3">
    <source>
        <dbReference type="Proteomes" id="UP000827092"/>
    </source>
</evidence>
<feature type="compositionally biased region" description="Basic and acidic residues" evidence="1">
    <location>
        <begin position="92"/>
        <end position="106"/>
    </location>
</feature>
<dbReference type="AlphaFoldDB" id="A0AAV6USW8"/>
<name>A0AAV6USW8_9ARAC</name>